<name>A0ABP9DB07_9ACTN</name>
<dbReference type="Pfam" id="PF01409">
    <property type="entry name" value="tRNA-synt_2d"/>
    <property type="match status" value="1"/>
</dbReference>
<dbReference type="SUPFAM" id="SSF54991">
    <property type="entry name" value="Anticodon-binding domain of PheRS"/>
    <property type="match status" value="1"/>
</dbReference>
<evidence type="ECO:0000256" key="1">
    <source>
        <dbReference type="ARBA" id="ARBA00008226"/>
    </source>
</evidence>
<keyword evidence="5" id="KW-0648">Protein biosynthesis</keyword>
<evidence type="ECO:0000256" key="3">
    <source>
        <dbReference type="ARBA" id="ARBA00022741"/>
    </source>
</evidence>
<dbReference type="Proteomes" id="UP001501752">
    <property type="component" value="Unassembled WGS sequence"/>
</dbReference>
<dbReference type="SMART" id="SM00896">
    <property type="entry name" value="FDX-ACB"/>
    <property type="match status" value="1"/>
</dbReference>
<comment type="caution">
    <text evidence="8">The sequence shown here is derived from an EMBL/GenBank/DDBJ whole genome shotgun (WGS) entry which is preliminary data.</text>
</comment>
<evidence type="ECO:0000313" key="9">
    <source>
        <dbReference type="Proteomes" id="UP001501752"/>
    </source>
</evidence>
<feature type="domain" description="FDX-ACB" evidence="7">
    <location>
        <begin position="266"/>
        <end position="375"/>
    </location>
</feature>
<protein>
    <recommendedName>
        <fullName evidence="7">FDX-ACB domain-containing protein</fullName>
    </recommendedName>
</protein>
<evidence type="ECO:0000256" key="4">
    <source>
        <dbReference type="ARBA" id="ARBA00022840"/>
    </source>
</evidence>
<evidence type="ECO:0000313" key="8">
    <source>
        <dbReference type="EMBL" id="GAA4832423.1"/>
    </source>
</evidence>
<keyword evidence="6" id="KW-0030">Aminoacyl-tRNA synthetase</keyword>
<dbReference type="EMBL" id="BAABIS010000001">
    <property type="protein sequence ID" value="GAA4832423.1"/>
    <property type="molecule type" value="Genomic_DNA"/>
</dbReference>
<dbReference type="PROSITE" id="PS51447">
    <property type="entry name" value="FDX_ACB"/>
    <property type="match status" value="1"/>
</dbReference>
<keyword evidence="9" id="KW-1185">Reference proteome</keyword>
<evidence type="ECO:0000256" key="6">
    <source>
        <dbReference type="ARBA" id="ARBA00023146"/>
    </source>
</evidence>
<dbReference type="InterPro" id="IPR002319">
    <property type="entry name" value="Phenylalanyl-tRNA_Synthase"/>
</dbReference>
<keyword evidence="2" id="KW-0436">Ligase</keyword>
<reference evidence="9" key="1">
    <citation type="journal article" date="2019" name="Int. J. Syst. Evol. Microbiol.">
        <title>The Global Catalogue of Microorganisms (GCM) 10K type strain sequencing project: providing services to taxonomists for standard genome sequencing and annotation.</title>
        <authorList>
            <consortium name="The Broad Institute Genomics Platform"/>
            <consortium name="The Broad Institute Genome Sequencing Center for Infectious Disease"/>
            <person name="Wu L."/>
            <person name="Ma J."/>
        </authorList>
    </citation>
    <scope>NUCLEOTIDE SEQUENCE [LARGE SCALE GENOMIC DNA]</scope>
    <source>
        <strain evidence="9">JCM 13006</strain>
    </source>
</reference>
<evidence type="ECO:0000259" key="7">
    <source>
        <dbReference type="PROSITE" id="PS51447"/>
    </source>
</evidence>
<keyword evidence="3" id="KW-0547">Nucleotide-binding</keyword>
<dbReference type="SUPFAM" id="SSF55681">
    <property type="entry name" value="Class II aaRS and biotin synthetases"/>
    <property type="match status" value="1"/>
</dbReference>
<dbReference type="InterPro" id="IPR036690">
    <property type="entry name" value="Fdx_antiC-bd_sf"/>
</dbReference>
<dbReference type="RefSeq" id="WP_345694953.1">
    <property type="nucleotide sequence ID" value="NZ_BAABIS010000001.1"/>
</dbReference>
<evidence type="ECO:0000256" key="2">
    <source>
        <dbReference type="ARBA" id="ARBA00022598"/>
    </source>
</evidence>
<sequence>MPAHLSADKLALDLSVRDLTDPAAGPHALQLVLDRAVEALAQRWGCEVRSYRGERTVSVEDNYDNLGYRADDITRDARYTRYVDDRTMLRSHSSALVPAALRALAADPDPAEDVLLVCPGLVYRRDSIDRLHTGTPHQLDLWRLTRRPAPMTTADLDDMVTTLVDAVLPGAEHRHEDRVHPYTRSGRQVDVERDGEWIEVAECGLAHPRVLARAGLDASWSGLALGMGLDRMLMLLKNIPDIRVLRSAEPAVAAQMADLSPYRPVSAMPAVRRDLSVAVDRDDLAEDLGDRVRDALGADAGCVESVEILARTPCAELPPQALERLGARRDQDNVLLKVVLRHLGRTLTDHDANLLRDRVYAAVHRGSAHQWATGG</sequence>
<dbReference type="InterPro" id="IPR045864">
    <property type="entry name" value="aa-tRNA-synth_II/BPL/LPL"/>
</dbReference>
<keyword evidence="4" id="KW-0067">ATP-binding</keyword>
<dbReference type="InterPro" id="IPR005121">
    <property type="entry name" value="Fdx_antiC-bd"/>
</dbReference>
<proteinExistence type="inferred from homology"/>
<accession>A0ABP9DB07</accession>
<gene>
    <name evidence="8" type="ORF">GCM10023235_03490</name>
</gene>
<organism evidence="8 9">
    <name type="scientific">Kitasatospora terrestris</name>
    <dbReference type="NCBI Taxonomy" id="258051"/>
    <lineage>
        <taxon>Bacteria</taxon>
        <taxon>Bacillati</taxon>
        <taxon>Actinomycetota</taxon>
        <taxon>Actinomycetes</taxon>
        <taxon>Kitasatosporales</taxon>
        <taxon>Streptomycetaceae</taxon>
        <taxon>Kitasatospora</taxon>
    </lineage>
</organism>
<evidence type="ECO:0000256" key="5">
    <source>
        <dbReference type="ARBA" id="ARBA00022917"/>
    </source>
</evidence>
<dbReference type="Gene3D" id="3.30.70.380">
    <property type="entry name" value="Ferrodoxin-fold anticodon-binding domain"/>
    <property type="match status" value="1"/>
</dbReference>
<comment type="similarity">
    <text evidence="1">Belongs to the class-II aminoacyl-tRNA synthetase family.</text>
</comment>
<dbReference type="Gene3D" id="3.30.930.10">
    <property type="entry name" value="Bira Bifunctional Protein, Domain 2"/>
    <property type="match status" value="1"/>
</dbReference>